<keyword evidence="2" id="KW-1185">Reference proteome</keyword>
<proteinExistence type="predicted"/>
<sequence>MRSSAEWKLKVRPGTRVVSESNLLRLSLGTESDTGSQSEERVRQIGIKSGTGIRTENGIAIEIGIKSVIGRYTRRRNSFYVHAGGAAGES</sequence>
<name>A0A4C1WQV4_EUMVA</name>
<evidence type="ECO:0000313" key="1">
    <source>
        <dbReference type="EMBL" id="GBP53876.1"/>
    </source>
</evidence>
<reference evidence="1 2" key="1">
    <citation type="journal article" date="2019" name="Commun. Biol.">
        <title>The bagworm genome reveals a unique fibroin gene that provides high tensile strength.</title>
        <authorList>
            <person name="Kono N."/>
            <person name="Nakamura H."/>
            <person name="Ohtoshi R."/>
            <person name="Tomita M."/>
            <person name="Numata K."/>
            <person name="Arakawa K."/>
        </authorList>
    </citation>
    <scope>NUCLEOTIDE SEQUENCE [LARGE SCALE GENOMIC DNA]</scope>
</reference>
<gene>
    <name evidence="1" type="ORF">EVAR_96783_1</name>
</gene>
<dbReference type="AlphaFoldDB" id="A0A4C1WQV4"/>
<dbReference type="Proteomes" id="UP000299102">
    <property type="component" value="Unassembled WGS sequence"/>
</dbReference>
<protein>
    <submittedName>
        <fullName evidence="1">Uncharacterized protein</fullName>
    </submittedName>
</protein>
<evidence type="ECO:0000313" key="2">
    <source>
        <dbReference type="Proteomes" id="UP000299102"/>
    </source>
</evidence>
<organism evidence="1 2">
    <name type="scientific">Eumeta variegata</name>
    <name type="common">Bagworm moth</name>
    <name type="synonym">Eumeta japonica</name>
    <dbReference type="NCBI Taxonomy" id="151549"/>
    <lineage>
        <taxon>Eukaryota</taxon>
        <taxon>Metazoa</taxon>
        <taxon>Ecdysozoa</taxon>
        <taxon>Arthropoda</taxon>
        <taxon>Hexapoda</taxon>
        <taxon>Insecta</taxon>
        <taxon>Pterygota</taxon>
        <taxon>Neoptera</taxon>
        <taxon>Endopterygota</taxon>
        <taxon>Lepidoptera</taxon>
        <taxon>Glossata</taxon>
        <taxon>Ditrysia</taxon>
        <taxon>Tineoidea</taxon>
        <taxon>Psychidae</taxon>
        <taxon>Oiketicinae</taxon>
        <taxon>Eumeta</taxon>
    </lineage>
</organism>
<comment type="caution">
    <text evidence="1">The sequence shown here is derived from an EMBL/GenBank/DDBJ whole genome shotgun (WGS) entry which is preliminary data.</text>
</comment>
<dbReference type="EMBL" id="BGZK01000635">
    <property type="protein sequence ID" value="GBP53876.1"/>
    <property type="molecule type" value="Genomic_DNA"/>
</dbReference>
<accession>A0A4C1WQV4</accession>